<dbReference type="Gene3D" id="3.30.930.10">
    <property type="entry name" value="Bira Bifunctional Protein, Domain 2"/>
    <property type="match status" value="1"/>
</dbReference>
<dbReference type="InterPro" id="IPR045864">
    <property type="entry name" value="aa-tRNA-synth_II/BPL/LPL"/>
</dbReference>
<dbReference type="Gene3D" id="2.40.50.140">
    <property type="entry name" value="Nucleic acid-binding proteins"/>
    <property type="match status" value="1"/>
</dbReference>
<evidence type="ECO:0000256" key="2">
    <source>
        <dbReference type="ARBA" id="ARBA00012816"/>
    </source>
</evidence>
<name>A0AAW2YW48_9EUKA</name>
<evidence type="ECO:0000313" key="10">
    <source>
        <dbReference type="Proteomes" id="UP001431209"/>
    </source>
</evidence>
<evidence type="ECO:0000256" key="4">
    <source>
        <dbReference type="ARBA" id="ARBA00022741"/>
    </source>
</evidence>
<evidence type="ECO:0000256" key="5">
    <source>
        <dbReference type="ARBA" id="ARBA00022840"/>
    </source>
</evidence>
<evidence type="ECO:0000256" key="7">
    <source>
        <dbReference type="ARBA" id="ARBA00023146"/>
    </source>
</evidence>
<dbReference type="InterPro" id="IPR002312">
    <property type="entry name" value="Asp/Asn-tRNA-synth_IIb"/>
</dbReference>
<sequence>MLSITHRNPFVFVKRLGVPTQSRPHPINPLSFRRYTTEFTDVNVKEARLSDNIGKKVNIKGWVRTARLQKNIGFLEVNDGSCLKNIQLIIPPNLVEQISYGSSISAKGTIIKSPAKGQATEITIDENDPDALKVVGNCPPSYPLQKKGASPEFLRDIAHLRPRTNTTSAMMRIRNAATMAVNEYFQDQGFIIVHTPILTGSDCEGAGEQFQVIETLKPNETITKEKFDSLSTGFFGSKTFLTVSGQLEAEIFATSLSKVYTFGPTFRAEASKTTRHLSEFWMVEMEQANATLTQLKQHGEGLIKHCIKRVLERCQDDVNLFASFVDKGLEDRLKNTLEKPFNSITYTQAVEMLIKSKKKFQFPVEWGANLQSEHEIFLCNELGGPTFVTNYPRSIKPFYARVDQVDDPSRQTVSAVDLLVPKLGEMIGGSEREEREEVLKENMELVGLDSKNYEWYMDLRKYGSVPHGGFGLGFERLILYLTGIDNIRDAIPLPRAYGQCKY</sequence>
<dbReference type="AlphaFoldDB" id="A0AAW2YW48"/>
<proteinExistence type="inferred from homology"/>
<dbReference type="CDD" id="cd00776">
    <property type="entry name" value="AsxRS_core"/>
    <property type="match status" value="1"/>
</dbReference>
<dbReference type="InterPro" id="IPR004364">
    <property type="entry name" value="Aa-tRNA-synt_II"/>
</dbReference>
<keyword evidence="10" id="KW-1185">Reference proteome</keyword>
<dbReference type="CDD" id="cd04318">
    <property type="entry name" value="EcAsnRS_like_N"/>
    <property type="match status" value="1"/>
</dbReference>
<dbReference type="SUPFAM" id="SSF50249">
    <property type="entry name" value="Nucleic acid-binding proteins"/>
    <property type="match status" value="1"/>
</dbReference>
<dbReference type="EC" id="6.1.1.22" evidence="2"/>
<dbReference type="Proteomes" id="UP001431209">
    <property type="component" value="Unassembled WGS sequence"/>
</dbReference>
<dbReference type="GO" id="GO:0004816">
    <property type="term" value="F:asparagine-tRNA ligase activity"/>
    <property type="evidence" value="ECO:0007669"/>
    <property type="project" value="UniProtKB-EC"/>
</dbReference>
<dbReference type="GO" id="GO:0005524">
    <property type="term" value="F:ATP binding"/>
    <property type="evidence" value="ECO:0007669"/>
    <property type="project" value="UniProtKB-KW"/>
</dbReference>
<organism evidence="9 10">
    <name type="scientific">Acrasis kona</name>
    <dbReference type="NCBI Taxonomy" id="1008807"/>
    <lineage>
        <taxon>Eukaryota</taxon>
        <taxon>Discoba</taxon>
        <taxon>Heterolobosea</taxon>
        <taxon>Tetramitia</taxon>
        <taxon>Eutetramitia</taxon>
        <taxon>Acrasidae</taxon>
        <taxon>Acrasis</taxon>
    </lineage>
</organism>
<dbReference type="PROSITE" id="PS50862">
    <property type="entry name" value="AA_TRNA_LIGASE_II"/>
    <property type="match status" value="1"/>
</dbReference>
<dbReference type="PANTHER" id="PTHR22594">
    <property type="entry name" value="ASPARTYL/LYSYL-TRNA SYNTHETASE"/>
    <property type="match status" value="1"/>
</dbReference>
<comment type="caution">
    <text evidence="9">The sequence shown here is derived from an EMBL/GenBank/DDBJ whole genome shotgun (WGS) entry which is preliminary data.</text>
</comment>
<comment type="similarity">
    <text evidence="1">Belongs to the class-II aminoacyl-tRNA synthetase family.</text>
</comment>
<feature type="domain" description="Aminoacyl-transfer RNA synthetases class-II family profile" evidence="8">
    <location>
        <begin position="171"/>
        <end position="492"/>
    </location>
</feature>
<dbReference type="GO" id="GO:0006421">
    <property type="term" value="P:asparaginyl-tRNA aminoacylation"/>
    <property type="evidence" value="ECO:0007669"/>
    <property type="project" value="InterPro"/>
</dbReference>
<dbReference type="PRINTS" id="PR01042">
    <property type="entry name" value="TRNASYNTHASP"/>
</dbReference>
<dbReference type="NCBIfam" id="TIGR00457">
    <property type="entry name" value="asnS"/>
    <property type="match status" value="1"/>
</dbReference>
<dbReference type="HAMAP" id="MF_00534">
    <property type="entry name" value="Asn_tRNA_synth"/>
    <property type="match status" value="1"/>
</dbReference>
<dbReference type="InterPro" id="IPR006195">
    <property type="entry name" value="aa-tRNA-synth_II"/>
</dbReference>
<dbReference type="SUPFAM" id="SSF55681">
    <property type="entry name" value="Class II aaRS and biotin synthetases"/>
    <property type="match status" value="1"/>
</dbReference>
<reference evidence="9 10" key="1">
    <citation type="submission" date="2024-03" db="EMBL/GenBank/DDBJ databases">
        <title>The Acrasis kona genome and developmental transcriptomes reveal deep origins of eukaryotic multicellular pathways.</title>
        <authorList>
            <person name="Sheikh S."/>
            <person name="Fu C.-J."/>
            <person name="Brown M.W."/>
            <person name="Baldauf S.L."/>
        </authorList>
    </citation>
    <scope>NUCLEOTIDE SEQUENCE [LARGE SCALE GENOMIC DNA]</scope>
    <source>
        <strain evidence="9 10">ATCC MYA-3509</strain>
    </source>
</reference>
<dbReference type="InterPro" id="IPR012340">
    <property type="entry name" value="NA-bd_OB-fold"/>
</dbReference>
<protein>
    <recommendedName>
        <fullName evidence="2">asparagine--tRNA ligase</fullName>
        <ecNumber evidence="2">6.1.1.22</ecNumber>
    </recommendedName>
</protein>
<keyword evidence="3" id="KW-0436">Ligase</keyword>
<evidence type="ECO:0000259" key="8">
    <source>
        <dbReference type="PROSITE" id="PS50862"/>
    </source>
</evidence>
<dbReference type="NCBIfam" id="NF003037">
    <property type="entry name" value="PRK03932.1"/>
    <property type="match status" value="1"/>
</dbReference>
<dbReference type="Pfam" id="PF00152">
    <property type="entry name" value="tRNA-synt_2"/>
    <property type="match status" value="1"/>
</dbReference>
<dbReference type="GO" id="GO:0003676">
    <property type="term" value="F:nucleic acid binding"/>
    <property type="evidence" value="ECO:0007669"/>
    <property type="project" value="InterPro"/>
</dbReference>
<dbReference type="GO" id="GO:0005739">
    <property type="term" value="C:mitochondrion"/>
    <property type="evidence" value="ECO:0007669"/>
    <property type="project" value="TreeGrafter"/>
</dbReference>
<evidence type="ECO:0000256" key="6">
    <source>
        <dbReference type="ARBA" id="ARBA00022917"/>
    </source>
</evidence>
<evidence type="ECO:0000313" key="9">
    <source>
        <dbReference type="EMBL" id="KAL0481299.1"/>
    </source>
</evidence>
<dbReference type="Pfam" id="PF01336">
    <property type="entry name" value="tRNA_anti-codon"/>
    <property type="match status" value="1"/>
</dbReference>
<dbReference type="EMBL" id="JAOPGA020000749">
    <property type="protein sequence ID" value="KAL0481299.1"/>
    <property type="molecule type" value="Genomic_DNA"/>
</dbReference>
<dbReference type="PANTHER" id="PTHR22594:SF34">
    <property type="entry name" value="ASPARAGINE--TRNA LIGASE, MITOCHONDRIAL-RELATED"/>
    <property type="match status" value="1"/>
</dbReference>
<keyword evidence="4" id="KW-0547">Nucleotide-binding</keyword>
<dbReference type="FunFam" id="3.30.930.10:FF:000016">
    <property type="entry name" value="Asparagine--tRNA ligase"/>
    <property type="match status" value="1"/>
</dbReference>
<keyword evidence="7" id="KW-0030">Aminoacyl-tRNA synthetase</keyword>
<accession>A0AAW2YW48</accession>
<dbReference type="InterPro" id="IPR004522">
    <property type="entry name" value="Asn-tRNA-ligase"/>
</dbReference>
<evidence type="ECO:0000256" key="3">
    <source>
        <dbReference type="ARBA" id="ARBA00022598"/>
    </source>
</evidence>
<keyword evidence="6" id="KW-0648">Protein biosynthesis</keyword>
<dbReference type="InterPro" id="IPR004365">
    <property type="entry name" value="NA-bd_OB_tRNA"/>
</dbReference>
<keyword evidence="5" id="KW-0067">ATP-binding</keyword>
<evidence type="ECO:0000256" key="1">
    <source>
        <dbReference type="ARBA" id="ARBA00008226"/>
    </source>
</evidence>
<gene>
    <name evidence="9" type="ORF">AKO1_012758</name>
</gene>